<dbReference type="Proteomes" id="UP000694300">
    <property type="component" value="Unassembled WGS sequence"/>
</dbReference>
<proteinExistence type="predicted"/>
<feature type="transmembrane region" description="Helical" evidence="2">
    <location>
        <begin position="147"/>
        <end position="167"/>
    </location>
</feature>
<feature type="transmembrane region" description="Helical" evidence="2">
    <location>
        <begin position="399"/>
        <end position="417"/>
    </location>
</feature>
<feature type="transmembrane region" description="Helical" evidence="2">
    <location>
        <begin position="614"/>
        <end position="632"/>
    </location>
</feature>
<dbReference type="InterPro" id="IPR019286">
    <property type="entry name" value="DUF2339_TM"/>
</dbReference>
<dbReference type="PANTHER" id="PTHR38434">
    <property type="entry name" value="BLL2549 PROTEIN"/>
    <property type="match status" value="1"/>
</dbReference>
<dbReference type="PANTHER" id="PTHR38434:SF1">
    <property type="entry name" value="BLL2549 PROTEIN"/>
    <property type="match status" value="1"/>
</dbReference>
<keyword evidence="2" id="KW-0812">Transmembrane</keyword>
<feature type="transmembrane region" description="Helical" evidence="2">
    <location>
        <begin position="302"/>
        <end position="319"/>
    </location>
</feature>
<feature type="transmembrane region" description="Helical" evidence="2">
    <location>
        <begin position="351"/>
        <end position="367"/>
    </location>
</feature>
<feature type="transmembrane region" description="Helical" evidence="2">
    <location>
        <begin position="256"/>
        <end position="273"/>
    </location>
</feature>
<organism evidence="3 4">
    <name type="scientific">Pseudonocardia oceani</name>
    <dbReference type="NCBI Taxonomy" id="2792013"/>
    <lineage>
        <taxon>Bacteria</taxon>
        <taxon>Bacillati</taxon>
        <taxon>Actinomycetota</taxon>
        <taxon>Actinomycetes</taxon>
        <taxon>Pseudonocardiales</taxon>
        <taxon>Pseudonocardiaceae</taxon>
        <taxon>Pseudonocardia</taxon>
    </lineage>
</organism>
<dbReference type="RefSeq" id="WP_218589219.1">
    <property type="nucleotide sequence ID" value="NZ_JADQDE010000064.1"/>
</dbReference>
<keyword evidence="4" id="KW-1185">Reference proteome</keyword>
<feature type="transmembrane region" description="Helical" evidence="2">
    <location>
        <begin position="491"/>
        <end position="513"/>
    </location>
</feature>
<reference evidence="3 4" key="1">
    <citation type="submission" date="2020-11" db="EMBL/GenBank/DDBJ databases">
        <title>Pseudonocardia abyssalis sp. nov. and Pseudonocardia oceani sp. nov., description and phylogenomic analysis of two novel actinomycetes isolated from the deep Southern Ocean.</title>
        <authorList>
            <person name="Parra J."/>
        </authorList>
    </citation>
    <scope>NUCLEOTIDE SEQUENCE [LARGE SCALE GENOMIC DNA]</scope>
    <source>
        <strain evidence="4">KRD185</strain>
    </source>
</reference>
<feature type="transmembrane region" description="Helical" evidence="2">
    <location>
        <begin position="589"/>
        <end position="608"/>
    </location>
</feature>
<sequence length="649" mass="64387">MTSTPDLAAELASLGRRLDSVEARLQAFGVPDAQPSTAAGADAPATAGSDAHADADAVTSVLERPAAPSWGPSPQAPAWGPPPGAPAWGPQTGPGAPSWAPRNQDQNQAQGRPAPWPTGLPTGWGRPPVAPGAPAPASRATANGARLLAWTGGAMTLLGVVLFLALAASRGWGSPAARVWSGAVLGVVLVAFGTWMHRVETRRGGALAVAGTGFAALYLVVAAANRLLGLVEPLAVLLALVVAAAGLALADRWRSALLASGIVLGGAVLAPVLVEGPLLVALLLALQVAVAVVALRRGWSWPALLAAAGPALTASVVVFDSDPWRILAVLATTLLGLAGAALAVRRLPDGVVGGLVALAVLPALVLGPEVDGWGGAGIAAAAGLLALALLAVPGVGARLRTALVAVAAVAVLEAVLVALDGPVATGTLLVVAVALAGTAVAVRDRLPLVVAGGFWLVGTLLAVAVDAPITALVDFPQYPYLVDGRGQTAEIVGGVVVSLLVLLASVALTVAGGRLRLVRPDSATAGIWAPLGVAGLYATAGLIVSLALLVSPERTAFTVGHAIVTVSWTVVALVLLARGLRRPALRVTGLVLVAGAVAKLVLFDLVVLDGLAQVAAFLGAGLVLLAAGTRYARMVAEAGQPGRGGHGAG</sequence>
<feature type="transmembrane region" description="Helical" evidence="2">
    <location>
        <begin position="449"/>
        <end position="471"/>
    </location>
</feature>
<evidence type="ECO:0000313" key="3">
    <source>
        <dbReference type="EMBL" id="MBW0129198.1"/>
    </source>
</evidence>
<evidence type="ECO:0000256" key="2">
    <source>
        <dbReference type="SAM" id="Phobius"/>
    </source>
</evidence>
<feature type="transmembrane region" description="Helical" evidence="2">
    <location>
        <begin position="525"/>
        <end position="550"/>
    </location>
</feature>
<feature type="transmembrane region" description="Helical" evidence="2">
    <location>
        <begin position="423"/>
        <end position="442"/>
    </location>
</feature>
<feature type="transmembrane region" description="Helical" evidence="2">
    <location>
        <begin position="556"/>
        <end position="577"/>
    </location>
</feature>
<evidence type="ECO:0000256" key="1">
    <source>
        <dbReference type="SAM" id="MobiDB-lite"/>
    </source>
</evidence>
<feature type="transmembrane region" description="Helical" evidence="2">
    <location>
        <begin position="325"/>
        <end position="344"/>
    </location>
</feature>
<feature type="compositionally biased region" description="Low complexity" evidence="1">
    <location>
        <begin position="32"/>
        <end position="50"/>
    </location>
</feature>
<feature type="transmembrane region" description="Helical" evidence="2">
    <location>
        <begin position="179"/>
        <end position="197"/>
    </location>
</feature>
<feature type="region of interest" description="Disordered" evidence="1">
    <location>
        <begin position="29"/>
        <end position="138"/>
    </location>
</feature>
<keyword evidence="2" id="KW-0472">Membrane</keyword>
<comment type="caution">
    <text evidence="3">The sequence shown here is derived from an EMBL/GenBank/DDBJ whole genome shotgun (WGS) entry which is preliminary data.</text>
</comment>
<dbReference type="Pfam" id="PF10101">
    <property type="entry name" value="DUF2339"/>
    <property type="match status" value="2"/>
</dbReference>
<name>A0ABS6UAG3_9PSEU</name>
<feature type="transmembrane region" description="Helical" evidence="2">
    <location>
        <begin position="373"/>
        <end position="392"/>
    </location>
</feature>
<feature type="compositionally biased region" description="Low complexity" evidence="1">
    <location>
        <begin position="86"/>
        <end position="97"/>
    </location>
</feature>
<feature type="transmembrane region" description="Helical" evidence="2">
    <location>
        <begin position="204"/>
        <end position="224"/>
    </location>
</feature>
<keyword evidence="2" id="KW-1133">Transmembrane helix</keyword>
<gene>
    <name evidence="3" type="ORF">I4I82_16135</name>
</gene>
<feature type="transmembrane region" description="Helical" evidence="2">
    <location>
        <begin position="279"/>
        <end position="295"/>
    </location>
</feature>
<feature type="transmembrane region" description="Helical" evidence="2">
    <location>
        <begin position="230"/>
        <end position="249"/>
    </location>
</feature>
<feature type="compositionally biased region" description="Polar residues" evidence="1">
    <location>
        <begin position="101"/>
        <end position="110"/>
    </location>
</feature>
<evidence type="ECO:0000313" key="4">
    <source>
        <dbReference type="Proteomes" id="UP000694300"/>
    </source>
</evidence>
<accession>A0ABS6UAG3</accession>
<dbReference type="EMBL" id="JADQDF010000001">
    <property type="protein sequence ID" value="MBW0129198.1"/>
    <property type="molecule type" value="Genomic_DNA"/>
</dbReference>
<protein>
    <submittedName>
        <fullName evidence="3">DUF2339 domain-containing protein</fullName>
    </submittedName>
</protein>